<dbReference type="InterPro" id="IPR002397">
    <property type="entry name" value="Cyt_P450_B"/>
</dbReference>
<accession>A0A1C4UFG6</accession>
<dbReference type="InterPro" id="IPR001128">
    <property type="entry name" value="Cyt_P450"/>
</dbReference>
<organism evidence="3 4">
    <name type="scientific">Micromonospora echinospora</name>
    <name type="common">Micromonospora purpurea</name>
    <dbReference type="NCBI Taxonomy" id="1877"/>
    <lineage>
        <taxon>Bacteria</taxon>
        <taxon>Bacillati</taxon>
        <taxon>Actinomycetota</taxon>
        <taxon>Actinomycetes</taxon>
        <taxon>Micromonosporales</taxon>
        <taxon>Micromonosporaceae</taxon>
        <taxon>Micromonospora</taxon>
    </lineage>
</organism>
<dbReference type="AlphaFoldDB" id="A0A1C4UFG6"/>
<sequence>MPTVDVSDVLFRGWGPALDAETPDTVTVADHLGVAHLLVTRHALVRQVLADPVTWRPDNALDAVTPIPVAALRVLAGHRFRLPPTLANNSGPSHPGIRALVAEALHPERVAAQRPWLAGLVDERVGRLAAGLDGGATVDLHAGLAADLPLLVLARLVELPDAPVGAVKDFARAALELFWAPLDADRQQALAVEVGRFHRVLRQFAATGGGLAARLRAAGHPPDVVVGALFFLLVAGQETTSQFLTLLLHRLTGEPAVLAGLRAGTVPVTDVVEEGLRLEPPIVTWRRVATADTTLGGTPVRRGTSVVLWLARAGRDPAVVAEPSRFRPGQRGSRRHLAFGAGTHRCVGAHLARMEAAVVVARTAELLTGVEVVRPPWCPDNLTFRMPDTFLVRRAGPRP</sequence>
<dbReference type="GO" id="GO:0004497">
    <property type="term" value="F:monooxygenase activity"/>
    <property type="evidence" value="ECO:0007669"/>
    <property type="project" value="UniProtKB-KW"/>
</dbReference>
<keyword evidence="2" id="KW-0560">Oxidoreductase</keyword>
<evidence type="ECO:0000313" key="3">
    <source>
        <dbReference type="EMBL" id="SCE70419.1"/>
    </source>
</evidence>
<gene>
    <name evidence="3" type="ORF">GA0070618_0286</name>
</gene>
<dbReference type="SUPFAM" id="SSF48264">
    <property type="entry name" value="Cytochrome P450"/>
    <property type="match status" value="1"/>
</dbReference>
<evidence type="ECO:0000256" key="1">
    <source>
        <dbReference type="ARBA" id="ARBA00010617"/>
    </source>
</evidence>
<dbReference type="PANTHER" id="PTHR46696">
    <property type="entry name" value="P450, PUTATIVE (EUROFUNG)-RELATED"/>
    <property type="match status" value="1"/>
</dbReference>
<dbReference type="PRINTS" id="PR00359">
    <property type="entry name" value="BP450"/>
</dbReference>
<dbReference type="PANTHER" id="PTHR46696:SF1">
    <property type="entry name" value="CYTOCHROME P450 YJIB-RELATED"/>
    <property type="match status" value="1"/>
</dbReference>
<evidence type="ECO:0000256" key="2">
    <source>
        <dbReference type="RuleBase" id="RU000461"/>
    </source>
</evidence>
<keyword evidence="2" id="KW-0479">Metal-binding</keyword>
<dbReference type="Gene3D" id="1.10.630.10">
    <property type="entry name" value="Cytochrome P450"/>
    <property type="match status" value="1"/>
</dbReference>
<dbReference type="GO" id="GO:0005506">
    <property type="term" value="F:iron ion binding"/>
    <property type="evidence" value="ECO:0007669"/>
    <property type="project" value="InterPro"/>
</dbReference>
<comment type="similarity">
    <text evidence="1 2">Belongs to the cytochrome P450 family.</text>
</comment>
<dbReference type="Proteomes" id="UP000198253">
    <property type="component" value="Chromosome I"/>
</dbReference>
<dbReference type="PROSITE" id="PS00086">
    <property type="entry name" value="CYTOCHROME_P450"/>
    <property type="match status" value="1"/>
</dbReference>
<reference evidence="4" key="1">
    <citation type="submission" date="2016-06" db="EMBL/GenBank/DDBJ databases">
        <authorList>
            <person name="Varghese N."/>
            <person name="Submissions Spin"/>
        </authorList>
    </citation>
    <scope>NUCLEOTIDE SEQUENCE [LARGE SCALE GENOMIC DNA]</scope>
    <source>
        <strain evidence="4">DSM 43816</strain>
    </source>
</reference>
<dbReference type="PRINTS" id="PR00385">
    <property type="entry name" value="P450"/>
</dbReference>
<dbReference type="InterPro" id="IPR036396">
    <property type="entry name" value="Cyt_P450_sf"/>
</dbReference>
<keyword evidence="2" id="KW-0503">Monooxygenase</keyword>
<dbReference type="GO" id="GO:0016705">
    <property type="term" value="F:oxidoreductase activity, acting on paired donors, with incorporation or reduction of molecular oxygen"/>
    <property type="evidence" value="ECO:0007669"/>
    <property type="project" value="InterPro"/>
</dbReference>
<dbReference type="InterPro" id="IPR017972">
    <property type="entry name" value="Cyt_P450_CS"/>
</dbReference>
<dbReference type="Pfam" id="PF00067">
    <property type="entry name" value="p450"/>
    <property type="match status" value="1"/>
</dbReference>
<dbReference type="EMBL" id="LT607413">
    <property type="protein sequence ID" value="SCE70419.1"/>
    <property type="molecule type" value="Genomic_DNA"/>
</dbReference>
<keyword evidence="2" id="KW-0349">Heme</keyword>
<protein>
    <submittedName>
        <fullName evidence="3">Cytochrome P450</fullName>
    </submittedName>
</protein>
<evidence type="ECO:0000313" key="4">
    <source>
        <dbReference type="Proteomes" id="UP000198253"/>
    </source>
</evidence>
<keyword evidence="2" id="KW-0408">Iron</keyword>
<name>A0A1C4UFG6_MICEC</name>
<dbReference type="GO" id="GO:0020037">
    <property type="term" value="F:heme binding"/>
    <property type="evidence" value="ECO:0007669"/>
    <property type="project" value="InterPro"/>
</dbReference>
<proteinExistence type="inferred from homology"/>
<keyword evidence="4" id="KW-1185">Reference proteome</keyword>
<dbReference type="InParanoid" id="A0A1C4UFG6"/>